<reference evidence="7" key="1">
    <citation type="submission" date="2020-12" db="EMBL/GenBank/DDBJ databases">
        <title>WGS assembly of Carya illinoinensis cv. Pawnee.</title>
        <authorList>
            <person name="Platts A."/>
            <person name="Shu S."/>
            <person name="Wright S."/>
            <person name="Barry K."/>
            <person name="Edger P."/>
            <person name="Pires J.C."/>
            <person name="Schmutz J."/>
        </authorList>
    </citation>
    <scope>NUCLEOTIDE SEQUENCE</scope>
    <source>
        <tissue evidence="7">Leaf</tissue>
    </source>
</reference>
<evidence type="ECO:0000313" key="8">
    <source>
        <dbReference type="EMBL" id="KAG6673673.1"/>
    </source>
</evidence>
<dbReference type="Proteomes" id="UP000811609">
    <property type="component" value="Chromosome 15"/>
</dbReference>
<dbReference type="OrthoDB" id="753861at2759"/>
<protein>
    <submittedName>
        <fullName evidence="7">Uncharacterized protein</fullName>
    </submittedName>
</protein>
<dbReference type="AlphaFoldDB" id="A0A8T1NAF9"/>
<comment type="similarity">
    <text evidence="1">Belongs to the CLV3/ESR signal peptide family.</text>
</comment>
<keyword evidence="6" id="KW-1133">Transmembrane helix</keyword>
<evidence type="ECO:0000256" key="2">
    <source>
        <dbReference type="ARBA" id="ARBA00022473"/>
    </source>
</evidence>
<evidence type="ECO:0000313" key="9">
    <source>
        <dbReference type="Proteomes" id="UP000811609"/>
    </source>
</evidence>
<name>A0A8T1NAF9_CARIL</name>
<keyword evidence="6" id="KW-0472">Membrane</keyword>
<evidence type="ECO:0000256" key="6">
    <source>
        <dbReference type="SAM" id="Phobius"/>
    </source>
</evidence>
<dbReference type="EMBL" id="CM031839">
    <property type="protein sequence ID" value="KAG6673673.1"/>
    <property type="molecule type" value="Genomic_DNA"/>
</dbReference>
<feature type="transmembrane region" description="Helical" evidence="6">
    <location>
        <begin position="6"/>
        <end position="26"/>
    </location>
</feature>
<proteinExistence type="inferred from homology"/>
<dbReference type="GO" id="GO:0030154">
    <property type="term" value="P:cell differentiation"/>
    <property type="evidence" value="ECO:0007669"/>
    <property type="project" value="UniProtKB-KW"/>
</dbReference>
<comment type="caution">
    <text evidence="7">The sequence shown here is derived from an EMBL/GenBank/DDBJ whole genome shotgun (WGS) entry which is preliminary data.</text>
</comment>
<keyword evidence="2" id="KW-0217">Developmental protein</keyword>
<keyword evidence="3" id="KW-0221">Differentiation</keyword>
<organism evidence="7 9">
    <name type="scientific">Carya illinoinensis</name>
    <name type="common">Pecan</name>
    <dbReference type="NCBI Taxonomy" id="32201"/>
    <lineage>
        <taxon>Eukaryota</taxon>
        <taxon>Viridiplantae</taxon>
        <taxon>Streptophyta</taxon>
        <taxon>Embryophyta</taxon>
        <taxon>Tracheophyta</taxon>
        <taxon>Spermatophyta</taxon>
        <taxon>Magnoliopsida</taxon>
        <taxon>eudicotyledons</taxon>
        <taxon>Gunneridae</taxon>
        <taxon>Pentapetalae</taxon>
        <taxon>rosids</taxon>
        <taxon>fabids</taxon>
        <taxon>Fagales</taxon>
        <taxon>Juglandaceae</taxon>
        <taxon>Carya</taxon>
    </lineage>
</organism>
<keyword evidence="4" id="KW-0379">Hydroxylation</keyword>
<evidence type="ECO:0000256" key="3">
    <source>
        <dbReference type="ARBA" id="ARBA00022782"/>
    </source>
</evidence>
<feature type="region of interest" description="Disordered" evidence="5">
    <location>
        <begin position="74"/>
        <end position="127"/>
    </location>
</feature>
<evidence type="ECO:0000256" key="5">
    <source>
        <dbReference type="SAM" id="MobiDB-lite"/>
    </source>
</evidence>
<dbReference type="InterPro" id="IPR039618">
    <property type="entry name" value="CLE9-13"/>
</dbReference>
<evidence type="ECO:0000313" key="7">
    <source>
        <dbReference type="EMBL" id="KAG6625783.1"/>
    </source>
</evidence>
<dbReference type="EMBL" id="CM031823">
    <property type="protein sequence ID" value="KAG6625783.1"/>
    <property type="molecule type" value="Genomic_DNA"/>
</dbReference>
<keyword evidence="6" id="KW-0812">Transmembrane</keyword>
<evidence type="ECO:0000256" key="1">
    <source>
        <dbReference type="ARBA" id="ARBA00005416"/>
    </source>
</evidence>
<accession>A0A8T1NAF9</accession>
<dbReference type="PANTHER" id="PTHR34359">
    <property type="entry name" value="CLAVATA3/ESR (CLE)-RELATED PROTEIN 10"/>
    <property type="match status" value="1"/>
</dbReference>
<keyword evidence="9" id="KW-1185">Reference proteome</keyword>
<dbReference type="Proteomes" id="UP000811246">
    <property type="component" value="Chromosome 15"/>
</dbReference>
<feature type="compositionally biased region" description="Basic and acidic residues" evidence="5">
    <location>
        <begin position="107"/>
        <end position="117"/>
    </location>
</feature>
<gene>
    <name evidence="7" type="ORF">CIPAW_15G002700</name>
    <name evidence="8" type="ORF">I3842_15G002500</name>
</gene>
<reference evidence="8" key="2">
    <citation type="submission" date="2021-01" db="EMBL/GenBank/DDBJ databases">
        <authorList>
            <person name="Lovell J.T."/>
            <person name="Bentley N."/>
            <person name="Bhattarai G."/>
            <person name="Jenkins J.W."/>
            <person name="Sreedasyam A."/>
            <person name="Alarcon Y."/>
            <person name="Bock C."/>
            <person name="Boston L."/>
            <person name="Carlson J."/>
            <person name="Cervantes K."/>
            <person name="Clermont K."/>
            <person name="Krom N."/>
            <person name="Kubenka K."/>
            <person name="Mamidi S."/>
            <person name="Mattison C."/>
            <person name="Monteros M."/>
            <person name="Pisani C."/>
            <person name="Plott C."/>
            <person name="Rajasekar S."/>
            <person name="Rhein H.S."/>
            <person name="Rohla C."/>
            <person name="Song M."/>
            <person name="Hilaire R.S."/>
            <person name="Shu S."/>
            <person name="Wells L."/>
            <person name="Wang X."/>
            <person name="Webber J."/>
            <person name="Heerema R.J."/>
            <person name="Klein P."/>
            <person name="Conner P."/>
            <person name="Grauke L."/>
            <person name="Grimwood J."/>
            <person name="Schmutz J."/>
            <person name="Randall J.J."/>
        </authorList>
    </citation>
    <scope>NUCLEOTIDE SEQUENCE</scope>
    <source>
        <tissue evidence="8">Leaf</tissue>
    </source>
</reference>
<dbReference type="PANTHER" id="PTHR34359:SF25">
    <property type="entry name" value="CLAVATA3_ESR (CLE) GENE FAMILY MEMBER MTCLE18"/>
    <property type="match status" value="1"/>
</dbReference>
<evidence type="ECO:0000256" key="4">
    <source>
        <dbReference type="ARBA" id="ARBA00023278"/>
    </source>
</evidence>
<sequence length="127" mass="14982">MALKLPQLILILLRFSLFFLLFHEFYRFKYSKIINDKHMIATNMSQYSSSSQLSPHPLLNSRKVLASKFDFTPFVKQHQRRHDDQQHGHHRKRSTKAQQEPAGESEIDPRYGVEKRHVPTGPNPLHH</sequence>